<dbReference type="InterPro" id="IPR011006">
    <property type="entry name" value="CheY-like_superfamily"/>
</dbReference>
<dbReference type="InterPro" id="IPR005561">
    <property type="entry name" value="ANTAR"/>
</dbReference>
<dbReference type="PROSITE" id="PS50921">
    <property type="entry name" value="ANTAR"/>
    <property type="match status" value="1"/>
</dbReference>
<protein>
    <submittedName>
        <fullName evidence="2">ANTAR domain-containing response regulator</fullName>
    </submittedName>
</protein>
<evidence type="ECO:0000313" key="3">
    <source>
        <dbReference type="Proteomes" id="UP001595556"/>
    </source>
</evidence>
<name>A0ABV7H178_9BURK</name>
<dbReference type="SMART" id="SM01012">
    <property type="entry name" value="ANTAR"/>
    <property type="match status" value="1"/>
</dbReference>
<dbReference type="Gene3D" id="1.10.10.10">
    <property type="entry name" value="Winged helix-like DNA-binding domain superfamily/Winged helix DNA-binding domain"/>
    <property type="match status" value="1"/>
</dbReference>
<reference evidence="3" key="1">
    <citation type="journal article" date="2019" name="Int. J. Syst. Evol. Microbiol.">
        <title>The Global Catalogue of Microorganisms (GCM) 10K type strain sequencing project: providing services to taxonomists for standard genome sequencing and annotation.</title>
        <authorList>
            <consortium name="The Broad Institute Genomics Platform"/>
            <consortium name="The Broad Institute Genome Sequencing Center for Infectious Disease"/>
            <person name="Wu L."/>
            <person name="Ma J."/>
        </authorList>
    </citation>
    <scope>NUCLEOTIDE SEQUENCE [LARGE SCALE GENOMIC DNA]</scope>
    <source>
        <strain evidence="3">KCTC 52168</strain>
    </source>
</reference>
<feature type="domain" description="ANTAR" evidence="1">
    <location>
        <begin position="133"/>
        <end position="194"/>
    </location>
</feature>
<dbReference type="EMBL" id="JBHRTI010000003">
    <property type="protein sequence ID" value="MFC3146326.1"/>
    <property type="molecule type" value="Genomic_DNA"/>
</dbReference>
<gene>
    <name evidence="2" type="ORF">ACFOEN_01570</name>
</gene>
<dbReference type="Gene3D" id="3.40.50.2300">
    <property type="match status" value="1"/>
</dbReference>
<dbReference type="InterPro" id="IPR036388">
    <property type="entry name" value="WH-like_DNA-bd_sf"/>
</dbReference>
<organism evidence="2 3">
    <name type="scientific">Piscinibacterium candidicorallinum</name>
    <dbReference type="NCBI Taxonomy" id="1793872"/>
    <lineage>
        <taxon>Bacteria</taxon>
        <taxon>Pseudomonadati</taxon>
        <taxon>Pseudomonadota</taxon>
        <taxon>Betaproteobacteria</taxon>
        <taxon>Burkholderiales</taxon>
        <taxon>Piscinibacterium</taxon>
    </lineage>
</organism>
<evidence type="ECO:0000259" key="1">
    <source>
        <dbReference type="PROSITE" id="PS50921"/>
    </source>
</evidence>
<evidence type="ECO:0000313" key="2">
    <source>
        <dbReference type="EMBL" id="MFC3146326.1"/>
    </source>
</evidence>
<dbReference type="Pfam" id="PF03861">
    <property type="entry name" value="ANTAR"/>
    <property type="match status" value="1"/>
</dbReference>
<sequence>MPQSNRPLAVLIVTDVDADEASAAHALSQGLADAGHFVLGVRTGDLTLPEAVAHLRPDVIVVSADSGARDVLEHIVMATRDAPRPIAMFTGDRDRDTLRSALSAGVSAYVVDGLAPGRVQAVVDVAVERFAVEQNLRAELSVTKAELADRKLIDRAKRLLMKKKGMSEDEAHKFIQTAAMQKGLKAREVAERLIDFESLLG</sequence>
<dbReference type="SUPFAM" id="SSF52172">
    <property type="entry name" value="CheY-like"/>
    <property type="match status" value="1"/>
</dbReference>
<comment type="caution">
    <text evidence="2">The sequence shown here is derived from an EMBL/GenBank/DDBJ whole genome shotgun (WGS) entry which is preliminary data.</text>
</comment>
<accession>A0ABV7H178</accession>
<dbReference type="PIRSF" id="PIRSF036382">
    <property type="entry name" value="RR_antiterm"/>
    <property type="match status" value="1"/>
</dbReference>
<dbReference type="RefSeq" id="WP_377300603.1">
    <property type="nucleotide sequence ID" value="NZ_CP180191.1"/>
</dbReference>
<dbReference type="InterPro" id="IPR008327">
    <property type="entry name" value="Sig_transdc_resp-reg_antiterm"/>
</dbReference>
<keyword evidence="3" id="KW-1185">Reference proteome</keyword>
<proteinExistence type="predicted"/>
<dbReference type="Proteomes" id="UP001595556">
    <property type="component" value="Unassembled WGS sequence"/>
</dbReference>